<reference evidence="2 3" key="1">
    <citation type="submission" date="2022-04" db="EMBL/GenBank/DDBJ databases">
        <title>Positive selection, recombination, and allopatry shape intraspecific diversity of widespread and dominant cyanobacteria.</title>
        <authorList>
            <person name="Wei J."/>
            <person name="Shu W."/>
            <person name="Hu C."/>
        </authorList>
    </citation>
    <scope>NUCLEOTIDE SEQUENCE [LARGE SCALE GENOMIC DNA]</scope>
    <source>
        <strain evidence="2 3">GB2-A5</strain>
    </source>
</reference>
<dbReference type="Proteomes" id="UP001442494">
    <property type="component" value="Unassembled WGS sequence"/>
</dbReference>
<accession>A0ABV0JLG0</accession>
<dbReference type="EMBL" id="JAMPKK010000011">
    <property type="protein sequence ID" value="MEP0864266.1"/>
    <property type="molecule type" value="Genomic_DNA"/>
</dbReference>
<keyword evidence="3" id="KW-1185">Reference proteome</keyword>
<feature type="region of interest" description="Disordered" evidence="1">
    <location>
        <begin position="1"/>
        <end position="36"/>
    </location>
</feature>
<evidence type="ECO:0000313" key="2">
    <source>
        <dbReference type="EMBL" id="MEP0864266.1"/>
    </source>
</evidence>
<name>A0ABV0JLG0_9CYAN</name>
<gene>
    <name evidence="2" type="ORF">NDI37_07270</name>
</gene>
<protein>
    <submittedName>
        <fullName evidence="2">Uncharacterized protein</fullName>
    </submittedName>
</protein>
<evidence type="ECO:0000313" key="3">
    <source>
        <dbReference type="Proteomes" id="UP001442494"/>
    </source>
</evidence>
<evidence type="ECO:0000256" key="1">
    <source>
        <dbReference type="SAM" id="MobiDB-lite"/>
    </source>
</evidence>
<comment type="caution">
    <text evidence="2">The sequence shown here is derived from an EMBL/GenBank/DDBJ whole genome shotgun (WGS) entry which is preliminary data.</text>
</comment>
<sequence length="123" mass="13419">MLLQSFPVNANPPNQSDNTGTNIWNNTAPRFGSSSKLDPEIINTARRLSKDLDDAYGACVASAEAIAKLPRRFARGAAISPVDCNTPECQRLNSLLEETKRFISGLDSLEAERLRASGALEIW</sequence>
<organism evidence="2 3">
    <name type="scientific">Funiculus sociatus GB2-A5</name>
    <dbReference type="NCBI Taxonomy" id="2933946"/>
    <lineage>
        <taxon>Bacteria</taxon>
        <taxon>Bacillati</taxon>
        <taxon>Cyanobacteriota</taxon>
        <taxon>Cyanophyceae</taxon>
        <taxon>Coleofasciculales</taxon>
        <taxon>Coleofasciculaceae</taxon>
        <taxon>Funiculus</taxon>
    </lineage>
</organism>
<proteinExistence type="predicted"/>